<protein>
    <submittedName>
        <fullName evidence="5">Sialate O-acetylesterase</fullName>
    </submittedName>
</protein>
<dbReference type="EMBL" id="JAUJEA010000003">
    <property type="protein sequence ID" value="MDN5201483.1"/>
    <property type="molecule type" value="Genomic_DNA"/>
</dbReference>
<keyword evidence="1" id="KW-0378">Hydrolase</keyword>
<dbReference type="Gene3D" id="2.60.120.260">
    <property type="entry name" value="Galactose-binding domain-like"/>
    <property type="match status" value="1"/>
</dbReference>
<sequence>MKNSQIKLVISLSLLLCSNRLLADVRLPAVISDHMVLQQKSQVTIWGWASPGEEVSVSGSWDEEVVKAKTNHFSKWSLKIATPEAGGPYTLLIKGANTIELKDILIGEVWVCSGQSNMEWSAKHGFNNAQEEVKNADYPNIRFFQIPKAASEYPQEDCHATWVQCTPETMEGFSAVGYFFGRKLHKDLNVPIGLINTSWGGTPAEAWTPEEVIENDPELRETAKAIPENAYRPANAGVLYNAMIHPIVPFEIAGSIWYQGESNTANAATYKKLFTKMIQGWREAWDKTFPFYYVQIAPFKYGPPVVGALVREAQLKSMELEKTGMVVVSDIGNINDIHPRNKQDVGYRLALWSLAKDHGQKQLTYSGPVYRSMQIEKNKIRIFFDHAENGLKAQGGKLTHFMIAGGDQTFEPAKAVIDGNTVLVSSKSIKEPVAVRFAFSNTAEPNLFNTEGLPASTFRTDTWALFAEKPVIKSKYLAGKRSFEVILEGIKADDKIHYTLDGSQPNKRSREYTGPFIINSKTSITARIFRNGIGSEANSSSDLYFHKGLYKRVEYANEYSESYQGSGEHNLVDGISGSLAFSDGRWQGFEGDDAELLIDLETVEKIGDIRIGFLQNQPSWIFLPKKVLVSISTDGKQFEQVGKLEHELSQDNAIKIVHDEIKFKKSNARYIKLTINNVGTCPDWHPGKEGKAWLFMDEININ</sequence>
<evidence type="ECO:0000313" key="5">
    <source>
        <dbReference type="EMBL" id="MDN5201483.1"/>
    </source>
</evidence>
<feature type="domain" description="F5/8 type C" evidence="2">
    <location>
        <begin position="560"/>
        <end position="677"/>
    </location>
</feature>
<evidence type="ECO:0000259" key="3">
    <source>
        <dbReference type="Pfam" id="PF03629"/>
    </source>
</evidence>
<dbReference type="PANTHER" id="PTHR22901:SF0">
    <property type="entry name" value="SIALATE O-ACETYLESTERASE"/>
    <property type="match status" value="1"/>
</dbReference>
<keyword evidence="6" id="KW-1185">Reference proteome</keyword>
<dbReference type="PANTHER" id="PTHR22901">
    <property type="entry name" value="SIALATE O-ACETYLESTERASE"/>
    <property type="match status" value="1"/>
</dbReference>
<dbReference type="Gene3D" id="3.40.50.1110">
    <property type="entry name" value="SGNH hydrolase"/>
    <property type="match status" value="1"/>
</dbReference>
<dbReference type="SUPFAM" id="SSF52266">
    <property type="entry name" value="SGNH hydrolase"/>
    <property type="match status" value="1"/>
</dbReference>
<evidence type="ECO:0000259" key="4">
    <source>
        <dbReference type="Pfam" id="PF13290"/>
    </source>
</evidence>
<feature type="domain" description="GH29D-like beta-sandwich" evidence="4">
    <location>
        <begin position="485"/>
        <end position="537"/>
    </location>
</feature>
<dbReference type="InterPro" id="IPR008979">
    <property type="entry name" value="Galactose-bd-like_sf"/>
</dbReference>
<dbReference type="SUPFAM" id="SSF49785">
    <property type="entry name" value="Galactose-binding domain-like"/>
    <property type="match status" value="1"/>
</dbReference>
<dbReference type="InterPro" id="IPR005181">
    <property type="entry name" value="SASA"/>
</dbReference>
<name>A0ABT8KP51_9BACT</name>
<dbReference type="InterPro" id="IPR059177">
    <property type="entry name" value="GH29D-like_dom"/>
</dbReference>
<dbReference type="InterPro" id="IPR000421">
    <property type="entry name" value="FA58C"/>
</dbReference>
<dbReference type="InterPro" id="IPR036514">
    <property type="entry name" value="SGNH_hydro_sf"/>
</dbReference>
<reference evidence="5" key="1">
    <citation type="submission" date="2023-06" db="EMBL/GenBank/DDBJ databases">
        <title>Genomic of Parafulvivirga corallium.</title>
        <authorList>
            <person name="Wang G."/>
        </authorList>
    </citation>
    <scope>NUCLEOTIDE SEQUENCE</scope>
    <source>
        <strain evidence="5">BMA10</strain>
    </source>
</reference>
<comment type="caution">
    <text evidence="5">The sequence shown here is derived from an EMBL/GenBank/DDBJ whole genome shotgun (WGS) entry which is preliminary data.</text>
</comment>
<dbReference type="Pfam" id="PF13290">
    <property type="entry name" value="CHB_HEX_C_1"/>
    <property type="match status" value="1"/>
</dbReference>
<evidence type="ECO:0000259" key="2">
    <source>
        <dbReference type="Pfam" id="PF00754"/>
    </source>
</evidence>
<dbReference type="Pfam" id="PF03629">
    <property type="entry name" value="SASA"/>
    <property type="match status" value="1"/>
</dbReference>
<gene>
    <name evidence="5" type="ORF">QQ008_08925</name>
</gene>
<dbReference type="Pfam" id="PF00754">
    <property type="entry name" value="F5_F8_type_C"/>
    <property type="match status" value="1"/>
</dbReference>
<dbReference type="RefSeq" id="WP_346751513.1">
    <property type="nucleotide sequence ID" value="NZ_JAUJEA010000003.1"/>
</dbReference>
<evidence type="ECO:0000256" key="1">
    <source>
        <dbReference type="ARBA" id="ARBA00022801"/>
    </source>
</evidence>
<feature type="domain" description="Sialate O-acetylesterase" evidence="3">
    <location>
        <begin position="108"/>
        <end position="338"/>
    </location>
</feature>
<proteinExistence type="predicted"/>
<accession>A0ABT8KP51</accession>
<dbReference type="Proteomes" id="UP001172082">
    <property type="component" value="Unassembled WGS sequence"/>
</dbReference>
<evidence type="ECO:0000313" key="6">
    <source>
        <dbReference type="Proteomes" id="UP001172082"/>
    </source>
</evidence>
<dbReference type="InterPro" id="IPR039329">
    <property type="entry name" value="SIAE"/>
</dbReference>
<organism evidence="5 6">
    <name type="scientific">Splendidivirga corallicola</name>
    <dbReference type="NCBI Taxonomy" id="3051826"/>
    <lineage>
        <taxon>Bacteria</taxon>
        <taxon>Pseudomonadati</taxon>
        <taxon>Bacteroidota</taxon>
        <taxon>Cytophagia</taxon>
        <taxon>Cytophagales</taxon>
        <taxon>Splendidivirgaceae</taxon>
        <taxon>Splendidivirga</taxon>
    </lineage>
</organism>